<keyword evidence="2" id="KW-0408">Iron</keyword>
<feature type="domain" description="4Fe-4S ferredoxin-type" evidence="4">
    <location>
        <begin position="290"/>
        <end position="317"/>
    </location>
</feature>
<evidence type="ECO:0000259" key="4">
    <source>
        <dbReference type="PROSITE" id="PS51379"/>
    </source>
</evidence>
<dbReference type="SUPFAM" id="SSF54862">
    <property type="entry name" value="4Fe-4S ferredoxins"/>
    <property type="match status" value="1"/>
</dbReference>
<accession>A0ABV1E2D9</accession>
<dbReference type="Gene3D" id="3.20.20.100">
    <property type="entry name" value="NADP-dependent oxidoreductase domain"/>
    <property type="match status" value="1"/>
</dbReference>
<evidence type="ECO:0000256" key="2">
    <source>
        <dbReference type="ARBA" id="ARBA00023004"/>
    </source>
</evidence>
<name>A0ABV1E2D9_9FIRM</name>
<dbReference type="PROSITE" id="PS00198">
    <property type="entry name" value="4FE4S_FER_1"/>
    <property type="match status" value="1"/>
</dbReference>
<dbReference type="Pfam" id="PF00248">
    <property type="entry name" value="Aldo_ket_red"/>
    <property type="match status" value="1"/>
</dbReference>
<dbReference type="PANTHER" id="PTHR43312">
    <property type="entry name" value="D-THREO-ALDOSE 1-DEHYDROGENASE"/>
    <property type="match status" value="1"/>
</dbReference>
<protein>
    <submittedName>
        <fullName evidence="5">Aldo/keto reductase</fullName>
    </submittedName>
</protein>
<dbReference type="InterPro" id="IPR020471">
    <property type="entry name" value="AKR"/>
</dbReference>
<dbReference type="InterPro" id="IPR023210">
    <property type="entry name" value="NADP_OxRdtase_dom"/>
</dbReference>
<dbReference type="Pfam" id="PF12838">
    <property type="entry name" value="Fer4_7"/>
    <property type="match status" value="1"/>
</dbReference>
<dbReference type="InterPro" id="IPR017896">
    <property type="entry name" value="4Fe4S_Fe-S-bd"/>
</dbReference>
<dbReference type="InterPro" id="IPR036812">
    <property type="entry name" value="NAD(P)_OxRdtase_dom_sf"/>
</dbReference>
<dbReference type="SUPFAM" id="SSF51430">
    <property type="entry name" value="NAD(P)-linked oxidoreductase"/>
    <property type="match status" value="1"/>
</dbReference>
<keyword evidence="3" id="KW-0411">Iron-sulfur</keyword>
<dbReference type="PROSITE" id="PS51379">
    <property type="entry name" value="4FE4S_FER_2"/>
    <property type="match status" value="2"/>
</dbReference>
<dbReference type="EMBL" id="JBBMFD010000026">
    <property type="protein sequence ID" value="MEQ2441469.1"/>
    <property type="molecule type" value="Genomic_DNA"/>
</dbReference>
<dbReference type="PANTHER" id="PTHR43312:SF1">
    <property type="entry name" value="NADP-DEPENDENT OXIDOREDUCTASE DOMAIN-CONTAINING PROTEIN"/>
    <property type="match status" value="1"/>
</dbReference>
<dbReference type="InterPro" id="IPR053135">
    <property type="entry name" value="AKR2_Oxidoreductase"/>
</dbReference>
<dbReference type="Gene3D" id="3.30.70.20">
    <property type="match status" value="1"/>
</dbReference>
<comment type="caution">
    <text evidence="5">The sequence shown here is derived from an EMBL/GenBank/DDBJ whole genome shotgun (WGS) entry which is preliminary data.</text>
</comment>
<dbReference type="CDD" id="cd19100">
    <property type="entry name" value="AKR_unchar"/>
    <property type="match status" value="1"/>
</dbReference>
<keyword evidence="1" id="KW-0479">Metal-binding</keyword>
<evidence type="ECO:0000313" key="5">
    <source>
        <dbReference type="EMBL" id="MEQ2441469.1"/>
    </source>
</evidence>
<proteinExistence type="predicted"/>
<dbReference type="PRINTS" id="PR00069">
    <property type="entry name" value="ALDKETRDTASE"/>
</dbReference>
<dbReference type="RefSeq" id="WP_349220568.1">
    <property type="nucleotide sequence ID" value="NZ_JBBMFD010000026.1"/>
</dbReference>
<sequence>MKTNILGRTGLEVTELCFGALPMGPAQKDMPVEESAKLVEAAILGGINFIDTAQMYQTYAPIRLGIKRAGIRPVIATKSAAADYEGMQAAIEEARRELDINVIDIMLLHAARAGTSVFEDRAGTLQCMLDYKAKGILRAVGISTHNVKVVERAAGMEELDVVFPILNLHGTGILEGTRADMEKAVQMAVDAGKGVYLMKALSGGLHINEFDDCMRYARNIPGIAAVALGMVSLREVEYNLKYFSGIPADELPDVQGWSKRYTVVQSLCIGCGRCVKGCPNLAMEMGKETHKAHILQDRCLTCGYCTTYCPQFAIRII</sequence>
<gene>
    <name evidence="5" type="ORF">WMO26_11580</name>
</gene>
<evidence type="ECO:0000256" key="3">
    <source>
        <dbReference type="ARBA" id="ARBA00023014"/>
    </source>
</evidence>
<feature type="domain" description="4Fe-4S ferredoxin-type" evidence="4">
    <location>
        <begin position="259"/>
        <end position="288"/>
    </location>
</feature>
<evidence type="ECO:0000256" key="1">
    <source>
        <dbReference type="ARBA" id="ARBA00022723"/>
    </source>
</evidence>
<dbReference type="InterPro" id="IPR017900">
    <property type="entry name" value="4Fe4S_Fe_S_CS"/>
</dbReference>
<organism evidence="5 6">
    <name type="scientific">Solibaculum intestinale</name>
    <dbReference type="NCBI Taxonomy" id="3133165"/>
    <lineage>
        <taxon>Bacteria</taxon>
        <taxon>Bacillati</taxon>
        <taxon>Bacillota</taxon>
        <taxon>Clostridia</taxon>
        <taxon>Eubacteriales</taxon>
        <taxon>Oscillospiraceae</taxon>
        <taxon>Solibaculum</taxon>
    </lineage>
</organism>
<evidence type="ECO:0000313" key="6">
    <source>
        <dbReference type="Proteomes" id="UP001489509"/>
    </source>
</evidence>
<dbReference type="Proteomes" id="UP001489509">
    <property type="component" value="Unassembled WGS sequence"/>
</dbReference>
<keyword evidence="6" id="KW-1185">Reference proteome</keyword>
<reference evidence="5 6" key="1">
    <citation type="submission" date="2024-03" db="EMBL/GenBank/DDBJ databases">
        <title>Human intestinal bacterial collection.</title>
        <authorList>
            <person name="Pauvert C."/>
            <person name="Hitch T.C.A."/>
            <person name="Clavel T."/>
        </authorList>
    </citation>
    <scope>NUCLEOTIDE SEQUENCE [LARGE SCALE GENOMIC DNA]</scope>
    <source>
        <strain evidence="5 6">CLA-JM-H44</strain>
    </source>
</reference>